<dbReference type="STRING" id="1512.GCA_900049235_04673"/>
<dbReference type="AlphaFoldDB" id="E7GTS9"/>
<keyword evidence="2" id="KW-1185">Reference proteome</keyword>
<proteinExistence type="predicted"/>
<dbReference type="EMBL" id="ADLQ01000100">
    <property type="protein sequence ID" value="EGA91808.1"/>
    <property type="molecule type" value="Genomic_DNA"/>
</dbReference>
<evidence type="ECO:0000313" key="2">
    <source>
        <dbReference type="Proteomes" id="UP000002970"/>
    </source>
</evidence>
<reference evidence="1 2" key="1">
    <citation type="submission" date="2010-12" db="EMBL/GenBank/DDBJ databases">
        <title>The Genome Sequence of Clostridium symbiosum strain WAL-14163.</title>
        <authorList>
            <person name="Earl A."/>
            <person name="Ward D."/>
            <person name="Feldgarden M."/>
            <person name="Gevers D."/>
            <person name="Finegold S.M."/>
            <person name="Summanen P.H."/>
            <person name="Molitoris D.R."/>
            <person name="Vaisanen M.L."/>
            <person name="Daigneault M."/>
            <person name="Young S.K."/>
            <person name="Zeng Q."/>
            <person name="Gargeya S."/>
            <person name="Fitzgerald M."/>
            <person name="Haas B."/>
            <person name="Abouelleil A."/>
            <person name="Alvarado L."/>
            <person name="Arachchi H.M."/>
            <person name="Berlin A."/>
            <person name="Brown A."/>
            <person name="Chapman S.B."/>
            <person name="Chen Z."/>
            <person name="Dunbar C."/>
            <person name="Freedman E."/>
            <person name="Gearin G."/>
            <person name="Gellesch M."/>
            <person name="Goldberg J."/>
            <person name="Griggs A."/>
            <person name="Gujja S."/>
            <person name="Heilman E."/>
            <person name="Heiman D."/>
            <person name="Howarth C."/>
            <person name="Larson L."/>
            <person name="Lui A."/>
            <person name="MacDonald P.J.P."/>
            <person name="Mehta T."/>
            <person name="Montmayeur A."/>
            <person name="Murphy C."/>
            <person name="Neiman D."/>
            <person name="Pearson M."/>
            <person name="Priest M."/>
            <person name="Roberts A."/>
            <person name="Saif S."/>
            <person name="Shea T."/>
            <person name="Shenoy N."/>
            <person name="Sisk P."/>
            <person name="Stolte C."/>
            <person name="Sykes S."/>
            <person name="White J."/>
            <person name="Yandava C."/>
            <person name="Nusbaum C."/>
            <person name="Birren B."/>
        </authorList>
    </citation>
    <scope>NUCLEOTIDE SEQUENCE [LARGE SCALE GENOMIC DNA]</scope>
    <source>
        <strain evidence="1 2">WAL-14163</strain>
    </source>
</reference>
<evidence type="ECO:0000313" key="1">
    <source>
        <dbReference type="EMBL" id="EGA91808.1"/>
    </source>
</evidence>
<organism evidence="1 2">
    <name type="scientific">Clostridium symbiosum (strain WAL-14163)</name>
    <dbReference type="NCBI Taxonomy" id="742740"/>
    <lineage>
        <taxon>Bacteria</taxon>
        <taxon>Bacillati</taxon>
        <taxon>Bacillota</taxon>
        <taxon>Clostridia</taxon>
        <taxon>Lachnospirales</taxon>
        <taxon>Lachnospiraceae</taxon>
        <taxon>Otoolea</taxon>
    </lineage>
</organism>
<name>E7GTS9_CLOS6</name>
<sequence>MDEKNKAEMAKLAEKAHKEATENWTDGTMECFWINNDGNLCIRYSSGKWWHYRGTKEGYEWW</sequence>
<comment type="caution">
    <text evidence="1">The sequence shown here is derived from an EMBL/GenBank/DDBJ whole genome shotgun (WGS) entry which is preliminary data.</text>
</comment>
<dbReference type="HOGENOM" id="CLU_2880101_0_0_9"/>
<protein>
    <submittedName>
        <fullName evidence="1">Uncharacterized protein</fullName>
    </submittedName>
</protein>
<gene>
    <name evidence="1" type="ORF">HMPREF9474_04324</name>
</gene>
<accession>E7GTS9</accession>
<dbReference type="Proteomes" id="UP000002970">
    <property type="component" value="Unassembled WGS sequence"/>
</dbReference>